<comment type="caution">
    <text evidence="2">The sequence shown here is derived from an EMBL/GenBank/DDBJ whole genome shotgun (WGS) entry which is preliminary data.</text>
</comment>
<dbReference type="EMBL" id="QZEZ01000010">
    <property type="protein sequence ID" value="RJK93182.1"/>
    <property type="molecule type" value="Genomic_DNA"/>
</dbReference>
<proteinExistence type="predicted"/>
<dbReference type="OrthoDB" id="4350218at2"/>
<accession>A0A3A3ZDH5</accession>
<dbReference type="AlphaFoldDB" id="A0A3A3ZDH5"/>
<feature type="compositionally biased region" description="Low complexity" evidence="1">
    <location>
        <begin position="62"/>
        <end position="73"/>
    </location>
</feature>
<feature type="region of interest" description="Disordered" evidence="1">
    <location>
        <begin position="36"/>
        <end position="90"/>
    </location>
</feature>
<evidence type="ECO:0000256" key="1">
    <source>
        <dbReference type="SAM" id="MobiDB-lite"/>
    </source>
</evidence>
<sequence>MPRGEADRRTAVAAVVLVVVLLGLLSAWVVAGGRAPVPPRDAARGPATELPGPAPGAGGPAAQGPTAEALPGATGAGGDPDPSPAWAGTDVAGLLPVDCGERRVQVREVVEDDLTGDGTPDAVAVARCDAGAGSPPDAVVALAGPAVAPRLLAVLLPPSRGVLVDGVDVGRAADGAATVLVTGTGYSSPTVPRCCPDTTVREAWRWAGTGLRQVPAPPR</sequence>
<protein>
    <submittedName>
        <fullName evidence="2">Uncharacterized protein</fullName>
    </submittedName>
</protein>
<dbReference type="Proteomes" id="UP000265614">
    <property type="component" value="Unassembled WGS sequence"/>
</dbReference>
<evidence type="ECO:0000313" key="3">
    <source>
        <dbReference type="Proteomes" id="UP000265614"/>
    </source>
</evidence>
<organism evidence="2 3">
    <name type="scientific">Vallicoccus soli</name>
    <dbReference type="NCBI Taxonomy" id="2339232"/>
    <lineage>
        <taxon>Bacteria</taxon>
        <taxon>Bacillati</taxon>
        <taxon>Actinomycetota</taxon>
        <taxon>Actinomycetes</taxon>
        <taxon>Motilibacterales</taxon>
        <taxon>Vallicoccaceae</taxon>
        <taxon>Vallicoccus</taxon>
    </lineage>
</organism>
<evidence type="ECO:0000313" key="2">
    <source>
        <dbReference type="EMBL" id="RJK93182.1"/>
    </source>
</evidence>
<gene>
    <name evidence="2" type="ORF">D5H78_17440</name>
</gene>
<keyword evidence="3" id="KW-1185">Reference proteome</keyword>
<name>A0A3A3ZDH5_9ACTN</name>
<reference evidence="2 3" key="1">
    <citation type="submission" date="2018-09" db="EMBL/GenBank/DDBJ databases">
        <title>YIM 75000 draft genome.</title>
        <authorList>
            <person name="Tang S."/>
            <person name="Feng Y."/>
        </authorList>
    </citation>
    <scope>NUCLEOTIDE SEQUENCE [LARGE SCALE GENOMIC DNA]</scope>
    <source>
        <strain evidence="2 3">YIM 75000</strain>
    </source>
</reference>
<dbReference type="RefSeq" id="WP_119951774.1">
    <property type="nucleotide sequence ID" value="NZ_QZEZ01000010.1"/>
</dbReference>